<feature type="region of interest" description="Disordered" evidence="8">
    <location>
        <begin position="149"/>
        <end position="188"/>
    </location>
</feature>
<evidence type="ECO:0000259" key="10">
    <source>
        <dbReference type="PROSITE" id="PS51173"/>
    </source>
</evidence>
<organism evidence="11 12">
    <name type="scientific">Catenulispora yoronensis</name>
    <dbReference type="NCBI Taxonomy" id="450799"/>
    <lineage>
        <taxon>Bacteria</taxon>
        <taxon>Bacillati</taxon>
        <taxon>Actinomycetota</taxon>
        <taxon>Actinomycetes</taxon>
        <taxon>Catenulisporales</taxon>
        <taxon>Catenulisporaceae</taxon>
        <taxon>Catenulispora</taxon>
    </lineage>
</organism>
<dbReference type="EMBL" id="BAAAQN010000004">
    <property type="protein sequence ID" value="GAA2016205.1"/>
    <property type="molecule type" value="Genomic_DNA"/>
</dbReference>
<dbReference type="SUPFAM" id="SSF51445">
    <property type="entry name" value="(Trans)glycosidases"/>
    <property type="match status" value="1"/>
</dbReference>
<dbReference type="Gene3D" id="2.60.40.290">
    <property type="match status" value="1"/>
</dbReference>
<dbReference type="PROSITE" id="PS51173">
    <property type="entry name" value="CBM2"/>
    <property type="match status" value="1"/>
</dbReference>
<dbReference type="InterPro" id="IPR008965">
    <property type="entry name" value="CBM2/CBM3_carb-bd_dom_sf"/>
</dbReference>
<feature type="domain" description="CBM2" evidence="10">
    <location>
        <begin position="45"/>
        <end position="155"/>
    </location>
</feature>
<evidence type="ECO:0000256" key="4">
    <source>
        <dbReference type="ARBA" id="ARBA00023277"/>
    </source>
</evidence>
<keyword evidence="3 7" id="KW-0136">Cellulose degradation</keyword>
<dbReference type="Pfam" id="PF00553">
    <property type="entry name" value="CBM_2"/>
    <property type="match status" value="1"/>
</dbReference>
<dbReference type="InterPro" id="IPR012291">
    <property type="entry name" value="CBM2_carb-bd_dom_sf"/>
</dbReference>
<dbReference type="InterPro" id="IPR006311">
    <property type="entry name" value="TAT_signal"/>
</dbReference>
<keyword evidence="2 7" id="KW-0378">Hydrolase</keyword>
<comment type="caution">
    <text evidence="11">The sequence shown here is derived from an EMBL/GenBank/DDBJ whole genome shotgun (WGS) entry which is preliminary data.</text>
</comment>
<dbReference type="Pfam" id="PF00150">
    <property type="entry name" value="Cellulase"/>
    <property type="match status" value="1"/>
</dbReference>
<evidence type="ECO:0000256" key="9">
    <source>
        <dbReference type="SAM" id="SignalP"/>
    </source>
</evidence>
<evidence type="ECO:0000256" key="2">
    <source>
        <dbReference type="ARBA" id="ARBA00022801"/>
    </source>
</evidence>
<feature type="signal peptide" evidence="9">
    <location>
        <begin position="1"/>
        <end position="46"/>
    </location>
</feature>
<evidence type="ECO:0000256" key="8">
    <source>
        <dbReference type="SAM" id="MobiDB-lite"/>
    </source>
</evidence>
<accession>A0ABN2TPC0</accession>
<dbReference type="Proteomes" id="UP001500751">
    <property type="component" value="Unassembled WGS sequence"/>
</dbReference>
<comment type="similarity">
    <text evidence="7">Belongs to the glycosyl hydrolase 5 (cellulase A) family.</text>
</comment>
<dbReference type="InterPro" id="IPR017853">
    <property type="entry name" value="GH"/>
</dbReference>
<evidence type="ECO:0000256" key="3">
    <source>
        <dbReference type="ARBA" id="ARBA00023001"/>
    </source>
</evidence>
<keyword evidence="5 7" id="KW-0326">Glycosidase</keyword>
<dbReference type="EC" id="3.2.1.4" evidence="7"/>
<protein>
    <recommendedName>
        <fullName evidence="7">Endoglucanase</fullName>
        <ecNumber evidence="7">3.2.1.4</ecNumber>
    </recommendedName>
</protein>
<dbReference type="InterPro" id="IPR001919">
    <property type="entry name" value="CBD2"/>
</dbReference>
<evidence type="ECO:0000256" key="7">
    <source>
        <dbReference type="RuleBase" id="RU361153"/>
    </source>
</evidence>
<keyword evidence="4 7" id="KW-0119">Carbohydrate metabolism</keyword>
<dbReference type="Gene3D" id="3.20.20.80">
    <property type="entry name" value="Glycosidases"/>
    <property type="match status" value="1"/>
</dbReference>
<dbReference type="InterPro" id="IPR001547">
    <property type="entry name" value="Glyco_hydro_5"/>
</dbReference>
<feature type="chain" id="PRO_5047395680" description="Endoglucanase" evidence="9">
    <location>
        <begin position="47"/>
        <end position="521"/>
    </location>
</feature>
<dbReference type="SUPFAM" id="SSF49384">
    <property type="entry name" value="Carbohydrate-binding domain"/>
    <property type="match status" value="1"/>
</dbReference>
<evidence type="ECO:0000313" key="11">
    <source>
        <dbReference type="EMBL" id="GAA2016205.1"/>
    </source>
</evidence>
<gene>
    <name evidence="11" type="ORF">GCM10009839_09610</name>
</gene>
<reference evidence="11 12" key="1">
    <citation type="journal article" date="2019" name="Int. J. Syst. Evol. Microbiol.">
        <title>The Global Catalogue of Microorganisms (GCM) 10K type strain sequencing project: providing services to taxonomists for standard genome sequencing and annotation.</title>
        <authorList>
            <consortium name="The Broad Institute Genomics Platform"/>
            <consortium name="The Broad Institute Genome Sequencing Center for Infectious Disease"/>
            <person name="Wu L."/>
            <person name="Ma J."/>
        </authorList>
    </citation>
    <scope>NUCLEOTIDE SEQUENCE [LARGE SCALE GENOMIC DNA]</scope>
    <source>
        <strain evidence="11 12">JCM 16014</strain>
    </source>
</reference>
<sequence>MTAMSTPSNPPSRGRRLRSALGAVTGAALAAGAGTAAALMPGAAHAASAVQCQVSYSVTSDWGSGFGASIVVKNVGTTPWSTWTLGYSYTGNQTLQSGWNGTWTQSGKTVTVTNAAWNGTVTAGGTVNPAANFTYTGTNPAPTTFTINGTTCNGSTPPPTTPTTTPSTTPSTPPSTTPSSTPPPTGAPALHVAGNQLVDSTGKMFVPHGVNRSGAEFACVQGNGIFDGPVDDTSVAAIAAWKANIVRVPLNEDCWLGASNVQAQYGGAAYQSAIESFVSTLHKHGLAVILDLHWTDGVYTGQSSACSVATATCQKPMPDAANAPAFWSSVATAFKNDQSTVFDLFNEPYPDFAAGFNSALGWSCWQNGGSCTGINYQVAGMQSLVNAVRGTGAANVLMLGGVAYSNDLSQWLQHKPNDPLNNLAASWHSYNFNSCSSSSCWDSQVAPVLAQVPVIAGEIGENDCGHSYIDTLMSWLDAHHTGYSAWTWNTWDCSSGPALISAYDGTPTNFGAGYKAHLATF</sequence>
<proteinExistence type="inferred from homology"/>
<name>A0ABN2TPC0_9ACTN</name>
<keyword evidence="9" id="KW-0732">Signal</keyword>
<keyword evidence="12" id="KW-1185">Reference proteome</keyword>
<dbReference type="PROSITE" id="PS51318">
    <property type="entry name" value="TAT"/>
    <property type="match status" value="1"/>
</dbReference>
<keyword evidence="6 7" id="KW-0624">Polysaccharide degradation</keyword>
<dbReference type="SMART" id="SM00637">
    <property type="entry name" value="CBD_II"/>
    <property type="match status" value="1"/>
</dbReference>
<dbReference type="PANTHER" id="PTHR34142:SF1">
    <property type="entry name" value="GLYCOSIDE HYDROLASE FAMILY 5 DOMAIN-CONTAINING PROTEIN"/>
    <property type="match status" value="1"/>
</dbReference>
<feature type="compositionally biased region" description="Pro residues" evidence="8">
    <location>
        <begin position="171"/>
        <end position="186"/>
    </location>
</feature>
<dbReference type="PANTHER" id="PTHR34142">
    <property type="entry name" value="ENDO-BETA-1,4-GLUCANASE A"/>
    <property type="match status" value="1"/>
</dbReference>
<comment type="catalytic activity">
    <reaction evidence="1 7">
        <text>Endohydrolysis of (1-&gt;4)-beta-D-glucosidic linkages in cellulose, lichenin and cereal beta-D-glucans.</text>
        <dbReference type="EC" id="3.2.1.4"/>
    </reaction>
</comment>
<evidence type="ECO:0000256" key="1">
    <source>
        <dbReference type="ARBA" id="ARBA00000966"/>
    </source>
</evidence>
<evidence type="ECO:0000256" key="6">
    <source>
        <dbReference type="ARBA" id="ARBA00023326"/>
    </source>
</evidence>
<evidence type="ECO:0000256" key="5">
    <source>
        <dbReference type="ARBA" id="ARBA00023295"/>
    </source>
</evidence>
<evidence type="ECO:0000313" key="12">
    <source>
        <dbReference type="Proteomes" id="UP001500751"/>
    </source>
</evidence>